<dbReference type="InterPro" id="IPR028170">
    <property type="entry name" value="KASH5"/>
</dbReference>
<dbReference type="GO" id="GO:0090619">
    <property type="term" value="C:meiotic spindle pole"/>
    <property type="evidence" value="ECO:0000318"/>
    <property type="project" value="GO_Central"/>
</dbReference>
<reference evidence="4" key="3">
    <citation type="submission" date="2025-09" db="UniProtKB">
        <authorList>
            <consortium name="Ensembl"/>
        </authorList>
    </citation>
    <scope>IDENTIFICATION</scope>
</reference>
<proteinExistence type="predicted"/>
<accession>W5MJN9</accession>
<dbReference type="AlphaFoldDB" id="W5MJN9"/>
<dbReference type="PANTHER" id="PTHR47300">
    <property type="entry name" value="PROTEIN KASH5"/>
    <property type="match status" value="1"/>
</dbReference>
<dbReference type="Ensembl" id="ENSLOCT00000008608.1">
    <property type="protein sequence ID" value="ENSLOCP00000008598.1"/>
    <property type="gene ID" value="ENSLOCG00000007101.1"/>
</dbReference>
<reference evidence="5" key="1">
    <citation type="submission" date="2011-12" db="EMBL/GenBank/DDBJ databases">
        <title>The Draft Genome of Lepisosteus oculatus.</title>
        <authorList>
            <consortium name="The Broad Institute Genome Assembly &amp; Analysis Group"/>
            <consortium name="Computational R&amp;D Group"/>
            <consortium name="and Sequencing Platform"/>
            <person name="Di Palma F."/>
            <person name="Alfoldi J."/>
            <person name="Johnson J."/>
            <person name="Berlin A."/>
            <person name="Gnerre S."/>
            <person name="Jaffe D."/>
            <person name="MacCallum I."/>
            <person name="Young S."/>
            <person name="Walker B.J."/>
            <person name="Lander E.S."/>
            <person name="Lindblad-Toh K."/>
        </authorList>
    </citation>
    <scope>NUCLEOTIDE SEQUENCE [LARGE SCALE GENOMIC DNA]</scope>
</reference>
<dbReference type="GO" id="GO:0000781">
    <property type="term" value="C:chromosome, telomeric region"/>
    <property type="evidence" value="ECO:0000318"/>
    <property type="project" value="GO_Central"/>
</dbReference>
<name>W5MJN9_LEPOC</name>
<dbReference type="GO" id="GO:0007129">
    <property type="term" value="P:homologous chromosome pairing at meiosis"/>
    <property type="evidence" value="ECO:0000318"/>
    <property type="project" value="GO_Central"/>
</dbReference>
<dbReference type="STRING" id="7918.ENSLOCP00000008598"/>
<keyword evidence="2" id="KW-1133">Transmembrane helix</keyword>
<feature type="coiled-coil region" evidence="1">
    <location>
        <begin position="178"/>
        <end position="369"/>
    </location>
</feature>
<keyword evidence="2" id="KW-0812">Transmembrane</keyword>
<protein>
    <submittedName>
        <fullName evidence="4">Myosin-11-like</fullName>
    </submittedName>
</protein>
<evidence type="ECO:0000313" key="4">
    <source>
        <dbReference type="Ensembl" id="ENSLOCP00000008598.1"/>
    </source>
</evidence>
<dbReference type="GO" id="GO:0000800">
    <property type="term" value="C:lateral element"/>
    <property type="evidence" value="ECO:0000318"/>
    <property type="project" value="GO_Central"/>
</dbReference>
<dbReference type="GO" id="GO:0051653">
    <property type="term" value="P:spindle localization"/>
    <property type="evidence" value="ECO:0000318"/>
    <property type="project" value="GO_Central"/>
</dbReference>
<dbReference type="Proteomes" id="UP000018468">
    <property type="component" value="Linkage group LG14"/>
</dbReference>
<keyword evidence="1" id="KW-0175">Coiled coil</keyword>
<dbReference type="InterPro" id="IPR028168">
    <property type="entry name" value="KASH5_CC"/>
</dbReference>
<dbReference type="PANTHER" id="PTHR47300:SF1">
    <property type="entry name" value="PROTEIN KASH5"/>
    <property type="match status" value="1"/>
</dbReference>
<dbReference type="OMA" id="NDCHYDH"/>
<dbReference type="EMBL" id="AHAT01015256">
    <property type="status" value="NOT_ANNOTATED_CDS"/>
    <property type="molecule type" value="Genomic_DNA"/>
</dbReference>
<dbReference type="GO" id="GO:0090220">
    <property type="term" value="P:chromosome localization to nuclear envelope involved in homologous chromosome segregation"/>
    <property type="evidence" value="ECO:0000318"/>
    <property type="project" value="GO_Central"/>
</dbReference>
<organism evidence="4 5">
    <name type="scientific">Lepisosteus oculatus</name>
    <name type="common">Spotted gar</name>
    <dbReference type="NCBI Taxonomy" id="7918"/>
    <lineage>
        <taxon>Eukaryota</taxon>
        <taxon>Metazoa</taxon>
        <taxon>Chordata</taxon>
        <taxon>Craniata</taxon>
        <taxon>Vertebrata</taxon>
        <taxon>Euteleostomi</taxon>
        <taxon>Actinopterygii</taxon>
        <taxon>Neopterygii</taxon>
        <taxon>Holostei</taxon>
        <taxon>Semionotiformes</taxon>
        <taxon>Lepisosteidae</taxon>
        <taxon>Lepisosteus</taxon>
    </lineage>
</organism>
<dbReference type="GeneTree" id="ENSGT00940000175687"/>
<evidence type="ECO:0000313" key="5">
    <source>
        <dbReference type="Proteomes" id="UP000018468"/>
    </source>
</evidence>
<sequence>MFRRSFSFPVETRRLRIGLLCGNGGPAKSVQDLQACHAESPFRHLAEDLGSWEHLCRQNLPPDLSKLNLSDDRKGCTMAPVSIQQPSGQVLLLGAFETPKDVTEDGSDRLCLLEEIVDTDSNGNDVNHIKESRFLETIESIYQLENDKQNDCHYDHLTEKEKVVNESNLSMASKSYNMAELVHARNRLAEENAEIQKSIEMTEETNAQLRSENTALKKQVKSIKQSILQAEELGVELEEVQSALSESSITNTKLKMRVKQLERENEILKDKIDCVTDEMDNMLSEREVDKKKIIHLGSMLKVLENQLEEERLALNQKDEIVLKKDFVIEQLKNSLSEYSSVVQDLRDKVKDLQNQLAEMQQEAALNAESVASGGFNDNVASEPSLGYELEQCTKEAKIDEEADDFGIVSGPFRSFCVSRLWQRCVRLKTAALSAGLLGLGFLLPLGVYTALMPTVQSHLGAPCSDSLWNAARHYLKPYCSLSHVTPPPW</sequence>
<dbReference type="OrthoDB" id="8919415at2759"/>
<dbReference type="GO" id="GO:0034397">
    <property type="term" value="P:telomere localization"/>
    <property type="evidence" value="ECO:0000318"/>
    <property type="project" value="GO_Central"/>
</dbReference>
<dbReference type="GO" id="GO:0034993">
    <property type="term" value="C:meiotic nuclear membrane microtubule tethering complex"/>
    <property type="evidence" value="ECO:0000318"/>
    <property type="project" value="GO_Central"/>
</dbReference>
<evidence type="ECO:0000259" key="3">
    <source>
        <dbReference type="Pfam" id="PF14662"/>
    </source>
</evidence>
<dbReference type="Bgee" id="ENSLOCG00000007101">
    <property type="expression patterns" value="Expressed in testis and 2 other cell types or tissues"/>
</dbReference>
<dbReference type="InParanoid" id="W5MJN9"/>
<dbReference type="GO" id="GO:0051225">
    <property type="term" value="P:spindle assembly"/>
    <property type="evidence" value="ECO:0000318"/>
    <property type="project" value="GO_Central"/>
</dbReference>
<dbReference type="Pfam" id="PF14662">
    <property type="entry name" value="KASH_CCD"/>
    <property type="match status" value="1"/>
</dbReference>
<feature type="domain" description="KASH5-like coiled-coil" evidence="3">
    <location>
        <begin position="176"/>
        <end position="359"/>
    </location>
</feature>
<dbReference type="GO" id="GO:0070840">
    <property type="term" value="F:dynein complex binding"/>
    <property type="evidence" value="ECO:0000318"/>
    <property type="project" value="GO_Central"/>
</dbReference>
<evidence type="ECO:0000256" key="1">
    <source>
        <dbReference type="SAM" id="Coils"/>
    </source>
</evidence>
<reference evidence="4" key="2">
    <citation type="submission" date="2025-08" db="UniProtKB">
        <authorList>
            <consortium name="Ensembl"/>
        </authorList>
    </citation>
    <scope>IDENTIFICATION</scope>
</reference>
<dbReference type="eggNOG" id="ENOG502SSAF">
    <property type="taxonomic scope" value="Eukaryota"/>
</dbReference>
<keyword evidence="5" id="KW-1185">Reference proteome</keyword>
<dbReference type="KEGG" id="loc:107079122"/>
<keyword evidence="2" id="KW-0472">Membrane</keyword>
<evidence type="ECO:0000256" key="2">
    <source>
        <dbReference type="SAM" id="Phobius"/>
    </source>
</evidence>
<dbReference type="GO" id="GO:0007015">
    <property type="term" value="P:actin filament organization"/>
    <property type="evidence" value="ECO:0000318"/>
    <property type="project" value="GO_Central"/>
</dbReference>
<feature type="transmembrane region" description="Helical" evidence="2">
    <location>
        <begin position="429"/>
        <end position="451"/>
    </location>
</feature>
<dbReference type="GeneID" id="107079122"/>
<dbReference type="GO" id="GO:0005640">
    <property type="term" value="C:nuclear outer membrane"/>
    <property type="evidence" value="ECO:0000318"/>
    <property type="project" value="GO_Central"/>
</dbReference>
<dbReference type="HOGENOM" id="CLU_557730_0_0_1"/>